<keyword evidence="7" id="KW-1185">Reference proteome</keyword>
<dbReference type="STRING" id="42251.A0A2T7A5E9"/>
<evidence type="ECO:0000256" key="5">
    <source>
        <dbReference type="SAM" id="MobiDB-lite"/>
    </source>
</evidence>
<comment type="function">
    <text evidence="4">Component of the Mediator complex, a coactivator involved in the regulated transcription of nearly all RNA polymerase II-dependent genes. Mediator functions as a bridge to convey information from gene-specific regulatory proteins to the basal RNA polymerase II transcription machinery. Mediator is recruited to promoters by direct interactions with regulatory proteins and serves as a scaffold for the assembly of a functional preinitiation complex with RNA polymerase II and the general transcription factors.</text>
</comment>
<evidence type="ECO:0000256" key="3">
    <source>
        <dbReference type="ARBA" id="ARBA00023242"/>
    </source>
</evidence>
<feature type="region of interest" description="Disordered" evidence="5">
    <location>
        <begin position="49"/>
        <end position="82"/>
    </location>
</feature>
<proteinExistence type="inferred from homology"/>
<evidence type="ECO:0000256" key="4">
    <source>
        <dbReference type="RuleBase" id="RU364152"/>
    </source>
</evidence>
<dbReference type="AlphaFoldDB" id="A0A2T7A5E9"/>
<comment type="similarity">
    <text evidence="2 4">Belongs to the Mediator complex subunit 20 family.</text>
</comment>
<dbReference type="PANTHER" id="PTHR12465:SF0">
    <property type="entry name" value="MEDIATOR OF RNA POLYMERASE II TRANSCRIPTION SUBUNIT 20"/>
    <property type="match status" value="1"/>
</dbReference>
<dbReference type="OrthoDB" id="1854899at2759"/>
<comment type="caution">
    <text evidence="6">The sequence shown here is derived from an EMBL/GenBank/DDBJ whole genome shotgun (WGS) entry which is preliminary data.</text>
</comment>
<comment type="subcellular location">
    <subcellularLocation>
        <location evidence="1 4">Nucleus</location>
    </subcellularLocation>
</comment>
<evidence type="ECO:0000313" key="7">
    <source>
        <dbReference type="Proteomes" id="UP000244722"/>
    </source>
</evidence>
<organism evidence="6 7">
    <name type="scientific">Tuber borchii</name>
    <name type="common">White truffle</name>
    <dbReference type="NCBI Taxonomy" id="42251"/>
    <lineage>
        <taxon>Eukaryota</taxon>
        <taxon>Fungi</taxon>
        <taxon>Dikarya</taxon>
        <taxon>Ascomycota</taxon>
        <taxon>Pezizomycotina</taxon>
        <taxon>Pezizomycetes</taxon>
        <taxon>Pezizales</taxon>
        <taxon>Tuberaceae</taxon>
        <taxon>Tuber</taxon>
    </lineage>
</organism>
<sequence length="230" mass="25370">MPVAGIYWINTPLTTPPQNMVPLLADHLGKRHQPLYIGKWSLEHRLLRETVPSSSGTTTTTTTPPPSNNNPTSQSPQPHQQIPAGGNYMQYLELTHHPGKLIVSTPSAIVTLDREFELLVRSKLSALWSHRQTLRGEGLAYEVDDFKVRIANILQGEVWKGVLVEVEYAPCSVLAAAEGVIRGFVEGLGWPTGRFTFSGKGGGKRVEGEEWSVLDTGRQYCEVLRMGWGG</sequence>
<evidence type="ECO:0000256" key="2">
    <source>
        <dbReference type="ARBA" id="ARBA00010743"/>
    </source>
</evidence>
<dbReference type="EMBL" id="NESQ01000020">
    <property type="protein sequence ID" value="PUU82930.1"/>
    <property type="molecule type" value="Genomic_DNA"/>
</dbReference>
<dbReference type="InterPro" id="IPR013921">
    <property type="entry name" value="Mediator_Med20"/>
</dbReference>
<accession>A0A2T7A5E9</accession>
<dbReference type="GO" id="GO:0016592">
    <property type="term" value="C:mediator complex"/>
    <property type="evidence" value="ECO:0007669"/>
    <property type="project" value="InterPro"/>
</dbReference>
<dbReference type="Pfam" id="PF08612">
    <property type="entry name" value="Med20"/>
    <property type="match status" value="1"/>
</dbReference>
<keyword evidence="3 4" id="KW-0539">Nucleus</keyword>
<keyword evidence="4" id="KW-0804">Transcription</keyword>
<keyword evidence="4" id="KW-0805">Transcription regulation</keyword>
<feature type="compositionally biased region" description="Low complexity" evidence="5">
    <location>
        <begin position="52"/>
        <end position="62"/>
    </location>
</feature>
<dbReference type="GO" id="GO:0006357">
    <property type="term" value="P:regulation of transcription by RNA polymerase II"/>
    <property type="evidence" value="ECO:0007669"/>
    <property type="project" value="InterPro"/>
</dbReference>
<keyword evidence="4" id="KW-0010">Activator</keyword>
<evidence type="ECO:0000313" key="6">
    <source>
        <dbReference type="EMBL" id="PUU82930.1"/>
    </source>
</evidence>
<dbReference type="Gene3D" id="3.30.310.180">
    <property type="match status" value="1"/>
</dbReference>
<dbReference type="PANTHER" id="PTHR12465">
    <property type="entry name" value="UBIQUITIN SPECIFIC PROTEASE HOMOLOG 49"/>
    <property type="match status" value="1"/>
</dbReference>
<reference evidence="6 7" key="1">
    <citation type="submission" date="2017-04" db="EMBL/GenBank/DDBJ databases">
        <title>Draft genome sequence of Tuber borchii Vittad., a whitish edible truffle.</title>
        <authorList>
            <consortium name="DOE Joint Genome Institute"/>
            <person name="Murat C."/>
            <person name="Kuo A."/>
            <person name="Barry K.W."/>
            <person name="Clum A."/>
            <person name="Dockter R.B."/>
            <person name="Fauchery L."/>
            <person name="Iotti M."/>
            <person name="Kohler A."/>
            <person name="Labutti K."/>
            <person name="Lindquist E.A."/>
            <person name="Lipzen A."/>
            <person name="Ohm R.A."/>
            <person name="Wang M."/>
            <person name="Grigoriev I.V."/>
            <person name="Zambonelli A."/>
            <person name="Martin F.M."/>
        </authorList>
    </citation>
    <scope>NUCLEOTIDE SEQUENCE [LARGE SCALE GENOMIC DNA]</scope>
    <source>
        <strain evidence="6 7">Tbo3840</strain>
    </source>
</reference>
<gene>
    <name evidence="4" type="primary">MED20</name>
    <name evidence="6" type="ORF">B9Z19DRAFT_282640</name>
</gene>
<evidence type="ECO:0000256" key="1">
    <source>
        <dbReference type="ARBA" id="ARBA00004123"/>
    </source>
</evidence>
<name>A0A2T7A5E9_TUBBO</name>
<protein>
    <recommendedName>
        <fullName evidence="4">Mediator of RNA polymerase II transcription subunit 20</fullName>
    </recommendedName>
    <alternativeName>
        <fullName evidence="4">Mediator complex subunit 20</fullName>
    </alternativeName>
</protein>
<dbReference type="GO" id="GO:0003713">
    <property type="term" value="F:transcription coactivator activity"/>
    <property type="evidence" value="ECO:0007669"/>
    <property type="project" value="TreeGrafter"/>
</dbReference>
<dbReference type="Proteomes" id="UP000244722">
    <property type="component" value="Unassembled WGS sequence"/>
</dbReference>
<comment type="subunit">
    <text evidence="4">Component of the Mediator complex.</text>
</comment>
<feature type="compositionally biased region" description="Low complexity" evidence="5">
    <location>
        <begin position="69"/>
        <end position="78"/>
    </location>
</feature>